<dbReference type="AlphaFoldDB" id="A0A2M8QD87"/>
<gene>
    <name evidence="5 8" type="primary">rimM</name>
    <name evidence="8" type="ORF">CUN48_07115</name>
</gene>
<dbReference type="Pfam" id="PF01782">
    <property type="entry name" value="RimM"/>
    <property type="match status" value="1"/>
</dbReference>
<dbReference type="SUPFAM" id="SSF50346">
    <property type="entry name" value="PRC-barrel domain"/>
    <property type="match status" value="1"/>
</dbReference>
<reference evidence="8 9" key="1">
    <citation type="submission" date="2017-11" db="EMBL/GenBank/DDBJ databases">
        <title>Evolution of Phototrophy in the Chloroflexi Phylum Driven by Horizontal Gene Transfer.</title>
        <authorList>
            <person name="Ward L.M."/>
            <person name="Hemp J."/>
            <person name="Shih P.M."/>
            <person name="Mcglynn S.E."/>
            <person name="Fischer W."/>
        </authorList>
    </citation>
    <scope>NUCLEOTIDE SEQUENCE [LARGE SCALE GENOMIC DNA]</scope>
    <source>
        <strain evidence="8">JP3_7</strain>
    </source>
</reference>
<evidence type="ECO:0000313" key="9">
    <source>
        <dbReference type="Proteomes" id="UP000230790"/>
    </source>
</evidence>
<comment type="domain">
    <text evidence="5">The PRC barrel domain binds ribosomal protein uS19.</text>
</comment>
<evidence type="ECO:0000259" key="7">
    <source>
        <dbReference type="Pfam" id="PF24986"/>
    </source>
</evidence>
<dbReference type="InterPro" id="IPR011033">
    <property type="entry name" value="PRC_barrel-like_sf"/>
</dbReference>
<dbReference type="EMBL" id="PGTN01000036">
    <property type="protein sequence ID" value="PJF47767.1"/>
    <property type="molecule type" value="Genomic_DNA"/>
</dbReference>
<dbReference type="GO" id="GO:0006364">
    <property type="term" value="P:rRNA processing"/>
    <property type="evidence" value="ECO:0007669"/>
    <property type="project" value="UniProtKB-UniRule"/>
</dbReference>
<dbReference type="HAMAP" id="MF_00014">
    <property type="entry name" value="Ribosome_mat_RimM"/>
    <property type="match status" value="1"/>
</dbReference>
<comment type="similarity">
    <text evidence="5">Belongs to the RimM family.</text>
</comment>
<dbReference type="PANTHER" id="PTHR33692">
    <property type="entry name" value="RIBOSOME MATURATION FACTOR RIMM"/>
    <property type="match status" value="1"/>
</dbReference>
<keyword evidence="3 5" id="KW-0698">rRNA processing</keyword>
<sequence length="172" mass="18504">MVAKSRPKLLVVGTVSRPHGIAGEVKVQLSPFYEGVLDEIGRVYLNDARHPYRILSQRAHQGGVLLKLERIATRDAAEALRGARVLVDTGDLPALPSGEYYAHQLIGLRVANEAGEVLGTLSEVLRTGSNDVYVVRAANTDQELLLPAIESVIRAIDLDAGTMTVTVPEGLT</sequence>
<evidence type="ECO:0000256" key="1">
    <source>
        <dbReference type="ARBA" id="ARBA00022490"/>
    </source>
</evidence>
<comment type="subunit">
    <text evidence="5">Binds ribosomal protein uS19.</text>
</comment>
<evidence type="ECO:0000256" key="3">
    <source>
        <dbReference type="ARBA" id="ARBA00022552"/>
    </source>
</evidence>
<evidence type="ECO:0000256" key="5">
    <source>
        <dbReference type="HAMAP-Rule" id="MF_00014"/>
    </source>
</evidence>
<dbReference type="GO" id="GO:0042274">
    <property type="term" value="P:ribosomal small subunit biogenesis"/>
    <property type="evidence" value="ECO:0007669"/>
    <property type="project" value="UniProtKB-UniRule"/>
</dbReference>
<evidence type="ECO:0000256" key="4">
    <source>
        <dbReference type="ARBA" id="ARBA00023186"/>
    </source>
</evidence>
<keyword evidence="4 5" id="KW-0143">Chaperone</keyword>
<protein>
    <recommendedName>
        <fullName evidence="5">Ribosome maturation factor RimM</fullName>
    </recommendedName>
</protein>
<dbReference type="PANTHER" id="PTHR33692:SF1">
    <property type="entry name" value="RIBOSOME MATURATION FACTOR RIMM"/>
    <property type="match status" value="1"/>
</dbReference>
<feature type="domain" description="RimM N-terminal" evidence="6">
    <location>
        <begin position="11"/>
        <end position="88"/>
    </location>
</feature>
<dbReference type="GO" id="GO:0005737">
    <property type="term" value="C:cytoplasm"/>
    <property type="evidence" value="ECO:0007669"/>
    <property type="project" value="UniProtKB-SubCell"/>
</dbReference>
<comment type="subcellular location">
    <subcellularLocation>
        <location evidence="5">Cytoplasm</location>
    </subcellularLocation>
</comment>
<feature type="domain" description="Ribosome maturation factor RimM PRC barrel" evidence="7">
    <location>
        <begin position="103"/>
        <end position="171"/>
    </location>
</feature>
<dbReference type="InterPro" id="IPR056792">
    <property type="entry name" value="PRC_RimM"/>
</dbReference>
<dbReference type="InterPro" id="IPR011961">
    <property type="entry name" value="RimM"/>
</dbReference>
<organism evidence="8 9">
    <name type="scientific">Candidatus Thermofonsia Clade 3 bacterium</name>
    <dbReference type="NCBI Taxonomy" id="2364212"/>
    <lineage>
        <taxon>Bacteria</taxon>
        <taxon>Bacillati</taxon>
        <taxon>Chloroflexota</taxon>
        <taxon>Candidatus Thermofontia</taxon>
        <taxon>Candidatus Thermofonsia Clade 3</taxon>
    </lineage>
</organism>
<evidence type="ECO:0000313" key="8">
    <source>
        <dbReference type="EMBL" id="PJF47767.1"/>
    </source>
</evidence>
<dbReference type="Pfam" id="PF24986">
    <property type="entry name" value="PRC_RimM"/>
    <property type="match status" value="1"/>
</dbReference>
<dbReference type="NCBIfam" id="TIGR02273">
    <property type="entry name" value="16S_RimM"/>
    <property type="match status" value="1"/>
</dbReference>
<dbReference type="SUPFAM" id="SSF50447">
    <property type="entry name" value="Translation proteins"/>
    <property type="match status" value="1"/>
</dbReference>
<dbReference type="Proteomes" id="UP000230790">
    <property type="component" value="Unassembled WGS sequence"/>
</dbReference>
<evidence type="ECO:0000259" key="6">
    <source>
        <dbReference type="Pfam" id="PF01782"/>
    </source>
</evidence>
<keyword evidence="2 5" id="KW-0690">Ribosome biogenesis</keyword>
<dbReference type="GO" id="GO:0043022">
    <property type="term" value="F:ribosome binding"/>
    <property type="evidence" value="ECO:0007669"/>
    <property type="project" value="InterPro"/>
</dbReference>
<comment type="function">
    <text evidence="5">An accessory protein needed during the final step in the assembly of 30S ribosomal subunit, possibly for assembly of the head region. Essential for efficient processing of 16S rRNA. May be needed both before and after RbfA during the maturation of 16S rRNA. It has affinity for free ribosomal 30S subunits but not for 70S ribosomes.</text>
</comment>
<dbReference type="InterPro" id="IPR036976">
    <property type="entry name" value="RimM_N_sf"/>
</dbReference>
<name>A0A2M8QD87_9CHLR</name>
<accession>A0A2M8QD87</accession>
<dbReference type="GO" id="GO:0005840">
    <property type="term" value="C:ribosome"/>
    <property type="evidence" value="ECO:0007669"/>
    <property type="project" value="InterPro"/>
</dbReference>
<dbReference type="InterPro" id="IPR009000">
    <property type="entry name" value="Transl_B-barrel_sf"/>
</dbReference>
<comment type="caution">
    <text evidence="8">The sequence shown here is derived from an EMBL/GenBank/DDBJ whole genome shotgun (WGS) entry which is preliminary data.</text>
</comment>
<dbReference type="Gene3D" id="2.30.30.240">
    <property type="entry name" value="PRC-barrel domain"/>
    <property type="match status" value="1"/>
</dbReference>
<evidence type="ECO:0000256" key="2">
    <source>
        <dbReference type="ARBA" id="ARBA00022517"/>
    </source>
</evidence>
<proteinExistence type="inferred from homology"/>
<dbReference type="InterPro" id="IPR002676">
    <property type="entry name" value="RimM_N"/>
</dbReference>
<keyword evidence="1 5" id="KW-0963">Cytoplasm</keyword>
<dbReference type="Gene3D" id="2.40.30.60">
    <property type="entry name" value="RimM"/>
    <property type="match status" value="1"/>
</dbReference>